<dbReference type="EMBL" id="JAGFNK010000061">
    <property type="protein sequence ID" value="KAI9509544.1"/>
    <property type="molecule type" value="Genomic_DNA"/>
</dbReference>
<protein>
    <submittedName>
        <fullName evidence="1">Ribonuclease III domain-containing protein</fullName>
    </submittedName>
</protein>
<evidence type="ECO:0000313" key="1">
    <source>
        <dbReference type="EMBL" id="KAI9509544.1"/>
    </source>
</evidence>
<evidence type="ECO:0000313" key="2">
    <source>
        <dbReference type="Proteomes" id="UP001207468"/>
    </source>
</evidence>
<comment type="caution">
    <text evidence="1">The sequence shown here is derived from an EMBL/GenBank/DDBJ whole genome shotgun (WGS) entry which is preliminary data.</text>
</comment>
<name>A0ACC0UER0_9AGAM</name>
<accession>A0ACC0UER0</accession>
<sequence length="173" mass="19457">MSSQANSPAALPLLPKIKSKPILDQVFTHRSLLRRPKRAFEDPPNSPNRDNEQLVNLGDQVFGLVLTDLIRDSFPHLSVGPSSKVRDRLKYHGTLAKAAVLYGLHERLLVQAAQADEVKKSVHAQAEVFKAYVGGVYKEQGLDVARDWLRSLFQADVREAYESERREHLLPPV</sequence>
<gene>
    <name evidence="1" type="ORF">F5148DRAFT_739072</name>
</gene>
<dbReference type="Proteomes" id="UP001207468">
    <property type="component" value="Unassembled WGS sequence"/>
</dbReference>
<organism evidence="1 2">
    <name type="scientific">Russula earlei</name>
    <dbReference type="NCBI Taxonomy" id="71964"/>
    <lineage>
        <taxon>Eukaryota</taxon>
        <taxon>Fungi</taxon>
        <taxon>Dikarya</taxon>
        <taxon>Basidiomycota</taxon>
        <taxon>Agaricomycotina</taxon>
        <taxon>Agaricomycetes</taxon>
        <taxon>Russulales</taxon>
        <taxon>Russulaceae</taxon>
        <taxon>Russula</taxon>
    </lineage>
</organism>
<keyword evidence="2" id="KW-1185">Reference proteome</keyword>
<reference evidence="1" key="1">
    <citation type="submission" date="2021-03" db="EMBL/GenBank/DDBJ databases">
        <title>Evolutionary priming and transition to the ectomycorrhizal habit in an iconic lineage of mushroom-forming fungi: is preadaptation a requirement?</title>
        <authorList>
            <consortium name="DOE Joint Genome Institute"/>
            <person name="Looney B.P."/>
            <person name="Miyauchi S."/>
            <person name="Morin E."/>
            <person name="Drula E."/>
            <person name="Courty P.E."/>
            <person name="Chicoki N."/>
            <person name="Fauchery L."/>
            <person name="Kohler A."/>
            <person name="Kuo A."/>
            <person name="LaButti K."/>
            <person name="Pangilinan J."/>
            <person name="Lipzen A."/>
            <person name="Riley R."/>
            <person name="Andreopoulos W."/>
            <person name="He G."/>
            <person name="Johnson J."/>
            <person name="Barry K.W."/>
            <person name="Grigoriev I.V."/>
            <person name="Nagy L."/>
            <person name="Hibbett D."/>
            <person name="Henrissat B."/>
            <person name="Matheny P.B."/>
            <person name="Labbe J."/>
            <person name="Martin A.F."/>
        </authorList>
    </citation>
    <scope>NUCLEOTIDE SEQUENCE</scope>
    <source>
        <strain evidence="1">BPL698</strain>
    </source>
</reference>
<proteinExistence type="predicted"/>